<dbReference type="GO" id="GO:0003677">
    <property type="term" value="F:DNA binding"/>
    <property type="evidence" value="ECO:0007669"/>
    <property type="project" value="UniProtKB-UniRule"/>
</dbReference>
<dbReference type="PANTHER" id="PTHR31992">
    <property type="entry name" value="DOF ZINC FINGER PROTEIN DOF1.4-RELATED"/>
    <property type="match status" value="1"/>
</dbReference>
<dbReference type="InterPro" id="IPR045174">
    <property type="entry name" value="Dof"/>
</dbReference>
<evidence type="ECO:0000256" key="4">
    <source>
        <dbReference type="ARBA" id="ARBA00023015"/>
    </source>
</evidence>
<name>A0A068VCT2_COFCA</name>
<sequence>MTVCDFEVIEDSRNNIAQLRNWPFHTYPIFSKVFISCKYSMPNFIGLKIVVRQVEEIVVPNGSTTSCLKPGSLDRKVRTQKEQTLNCPRCNLTNVKFCYYNNYSLSQPRYFCKTYRRYWTEGRSLRNIPVGGGSKKNKRSSSSSSSSSSSTSSSKKLPNLIPICFS</sequence>
<protein>
    <recommendedName>
        <fullName evidence="9">Dof zinc finger protein</fullName>
    </recommendedName>
</protein>
<feature type="compositionally biased region" description="Low complexity" evidence="10">
    <location>
        <begin position="140"/>
        <end position="156"/>
    </location>
</feature>
<keyword evidence="13" id="KW-1185">Reference proteome</keyword>
<keyword evidence="7 8" id="KW-0539">Nucleus</keyword>
<dbReference type="PhylomeDB" id="A0A068VCT2"/>
<dbReference type="Gramene" id="CDP18541">
    <property type="protein sequence ID" value="CDP18541"/>
    <property type="gene ID" value="GSCOC_T00010780001"/>
</dbReference>
<evidence type="ECO:0000256" key="10">
    <source>
        <dbReference type="SAM" id="MobiDB-lite"/>
    </source>
</evidence>
<comment type="subcellular location">
    <subcellularLocation>
        <location evidence="8 9">Nucleus</location>
    </subcellularLocation>
</comment>
<dbReference type="STRING" id="49390.A0A068VCT2"/>
<evidence type="ECO:0000256" key="5">
    <source>
        <dbReference type="ARBA" id="ARBA00023125"/>
    </source>
</evidence>
<dbReference type="PANTHER" id="PTHR31992:SF285">
    <property type="entry name" value="DOF ZINC FINGER PROTEIN DOF4.6"/>
    <property type="match status" value="1"/>
</dbReference>
<dbReference type="InterPro" id="IPR003851">
    <property type="entry name" value="Znf_Dof"/>
</dbReference>
<keyword evidence="2 8" id="KW-0863">Zinc-finger</keyword>
<keyword evidence="3 9" id="KW-0862">Zinc</keyword>
<accession>A0A068VCT2</accession>
<evidence type="ECO:0000313" key="13">
    <source>
        <dbReference type="Proteomes" id="UP000295252"/>
    </source>
</evidence>
<dbReference type="GO" id="GO:0005634">
    <property type="term" value="C:nucleus"/>
    <property type="evidence" value="ECO:0007669"/>
    <property type="project" value="UniProtKB-SubCell"/>
</dbReference>
<evidence type="ECO:0000256" key="9">
    <source>
        <dbReference type="RuleBase" id="RU369094"/>
    </source>
</evidence>
<gene>
    <name evidence="12" type="ORF">GSCOC_T00010780001</name>
</gene>
<proteinExistence type="predicted"/>
<dbReference type="OrthoDB" id="1927254at2759"/>
<dbReference type="PROSITE" id="PS50884">
    <property type="entry name" value="ZF_DOF_2"/>
    <property type="match status" value="1"/>
</dbReference>
<reference evidence="13" key="1">
    <citation type="journal article" date="2014" name="Science">
        <title>The coffee genome provides insight into the convergent evolution of caffeine biosynthesis.</title>
        <authorList>
            <person name="Denoeud F."/>
            <person name="Carretero-Paulet L."/>
            <person name="Dereeper A."/>
            <person name="Droc G."/>
            <person name="Guyot R."/>
            <person name="Pietrella M."/>
            <person name="Zheng C."/>
            <person name="Alberti A."/>
            <person name="Anthony F."/>
            <person name="Aprea G."/>
            <person name="Aury J.M."/>
            <person name="Bento P."/>
            <person name="Bernard M."/>
            <person name="Bocs S."/>
            <person name="Campa C."/>
            <person name="Cenci A."/>
            <person name="Combes M.C."/>
            <person name="Crouzillat D."/>
            <person name="Da Silva C."/>
            <person name="Daddiego L."/>
            <person name="De Bellis F."/>
            <person name="Dussert S."/>
            <person name="Garsmeur O."/>
            <person name="Gayraud T."/>
            <person name="Guignon V."/>
            <person name="Jahn K."/>
            <person name="Jamilloux V."/>
            <person name="Joet T."/>
            <person name="Labadie K."/>
            <person name="Lan T."/>
            <person name="Leclercq J."/>
            <person name="Lepelley M."/>
            <person name="Leroy T."/>
            <person name="Li L.T."/>
            <person name="Librado P."/>
            <person name="Lopez L."/>
            <person name="Munoz A."/>
            <person name="Noel B."/>
            <person name="Pallavicini A."/>
            <person name="Perrotta G."/>
            <person name="Poncet V."/>
            <person name="Pot D."/>
            <person name="Priyono X."/>
            <person name="Rigoreau M."/>
            <person name="Rouard M."/>
            <person name="Rozas J."/>
            <person name="Tranchant-Dubreuil C."/>
            <person name="VanBuren R."/>
            <person name="Zhang Q."/>
            <person name="Andrade A.C."/>
            <person name="Argout X."/>
            <person name="Bertrand B."/>
            <person name="de Kochko A."/>
            <person name="Graziosi G."/>
            <person name="Henry R.J."/>
            <person name="Jayarama X."/>
            <person name="Ming R."/>
            <person name="Nagai C."/>
            <person name="Rounsley S."/>
            <person name="Sankoff D."/>
            <person name="Giuliano G."/>
            <person name="Albert V.A."/>
            <person name="Wincker P."/>
            <person name="Lashermes P."/>
        </authorList>
    </citation>
    <scope>NUCLEOTIDE SEQUENCE [LARGE SCALE GENOMIC DNA]</scope>
    <source>
        <strain evidence="13">cv. DH200-94</strain>
    </source>
</reference>
<keyword evidence="6 9" id="KW-0804">Transcription</keyword>
<dbReference type="Pfam" id="PF02701">
    <property type="entry name" value="Zn_ribbon_Dof"/>
    <property type="match status" value="1"/>
</dbReference>
<evidence type="ECO:0000256" key="8">
    <source>
        <dbReference type="PROSITE-ProRule" id="PRU00071"/>
    </source>
</evidence>
<evidence type="ECO:0000313" key="12">
    <source>
        <dbReference type="EMBL" id="CDP18541.1"/>
    </source>
</evidence>
<dbReference type="GO" id="GO:0003700">
    <property type="term" value="F:DNA-binding transcription factor activity"/>
    <property type="evidence" value="ECO:0007669"/>
    <property type="project" value="UniProtKB-UniRule"/>
</dbReference>
<evidence type="ECO:0000256" key="6">
    <source>
        <dbReference type="ARBA" id="ARBA00023163"/>
    </source>
</evidence>
<comment type="function">
    <text evidence="9">Transcription factor that binds specifically to a 5'-AA[AG]G-3' consensus core sequence.</text>
</comment>
<evidence type="ECO:0000256" key="1">
    <source>
        <dbReference type="ARBA" id="ARBA00022723"/>
    </source>
</evidence>
<evidence type="ECO:0000256" key="2">
    <source>
        <dbReference type="ARBA" id="ARBA00022771"/>
    </source>
</evidence>
<evidence type="ECO:0000256" key="3">
    <source>
        <dbReference type="ARBA" id="ARBA00022833"/>
    </source>
</evidence>
<dbReference type="InParanoid" id="A0A068VCT2"/>
<dbReference type="GO" id="GO:0008270">
    <property type="term" value="F:zinc ion binding"/>
    <property type="evidence" value="ECO:0007669"/>
    <property type="project" value="UniProtKB-KW"/>
</dbReference>
<feature type="region of interest" description="Disordered" evidence="10">
    <location>
        <begin position="129"/>
        <end position="166"/>
    </location>
</feature>
<dbReference type="EMBL" id="HG739337">
    <property type="protein sequence ID" value="CDP18541.1"/>
    <property type="molecule type" value="Genomic_DNA"/>
</dbReference>
<evidence type="ECO:0000256" key="7">
    <source>
        <dbReference type="ARBA" id="ARBA00023242"/>
    </source>
</evidence>
<organism evidence="12 13">
    <name type="scientific">Coffea canephora</name>
    <name type="common">Robusta coffee</name>
    <dbReference type="NCBI Taxonomy" id="49390"/>
    <lineage>
        <taxon>Eukaryota</taxon>
        <taxon>Viridiplantae</taxon>
        <taxon>Streptophyta</taxon>
        <taxon>Embryophyta</taxon>
        <taxon>Tracheophyta</taxon>
        <taxon>Spermatophyta</taxon>
        <taxon>Magnoliopsida</taxon>
        <taxon>eudicotyledons</taxon>
        <taxon>Gunneridae</taxon>
        <taxon>Pentapetalae</taxon>
        <taxon>asterids</taxon>
        <taxon>lamiids</taxon>
        <taxon>Gentianales</taxon>
        <taxon>Rubiaceae</taxon>
        <taxon>Ixoroideae</taxon>
        <taxon>Gardenieae complex</taxon>
        <taxon>Bertiereae - Coffeeae clade</taxon>
        <taxon>Coffeeae</taxon>
        <taxon>Coffea</taxon>
    </lineage>
</organism>
<evidence type="ECO:0000259" key="11">
    <source>
        <dbReference type="PROSITE" id="PS50884"/>
    </source>
</evidence>
<dbReference type="AlphaFoldDB" id="A0A068VCT2"/>
<dbReference type="Proteomes" id="UP000295252">
    <property type="component" value="Chromosome X"/>
</dbReference>
<feature type="domain" description="Dof-type" evidence="11">
    <location>
        <begin position="85"/>
        <end position="139"/>
    </location>
</feature>
<keyword evidence="1 9" id="KW-0479">Metal-binding</keyword>
<keyword evidence="5 8" id="KW-0238">DNA-binding</keyword>
<keyword evidence="4 9" id="KW-0805">Transcription regulation</keyword>